<keyword evidence="8" id="KW-0547">Nucleotide-binding</keyword>
<dbReference type="InterPro" id="IPR006070">
    <property type="entry name" value="Sua5-like_dom"/>
</dbReference>
<dbReference type="EC" id="2.7.7.87" evidence="3"/>
<evidence type="ECO:0000259" key="11">
    <source>
        <dbReference type="PROSITE" id="PS51163"/>
    </source>
</evidence>
<dbReference type="SUPFAM" id="SSF55821">
    <property type="entry name" value="YrdC/RibB"/>
    <property type="match status" value="1"/>
</dbReference>
<dbReference type="EMBL" id="NSIT01000114">
    <property type="protein sequence ID" value="PJE78926.1"/>
    <property type="molecule type" value="Genomic_DNA"/>
</dbReference>
<dbReference type="InterPro" id="IPR017945">
    <property type="entry name" value="DHBP_synth_RibB-like_a/b_dom"/>
</dbReference>
<keyword evidence="9" id="KW-0067">ATP-binding</keyword>
<evidence type="ECO:0000313" key="12">
    <source>
        <dbReference type="EMBL" id="PJE78926.1"/>
    </source>
</evidence>
<evidence type="ECO:0000256" key="9">
    <source>
        <dbReference type="ARBA" id="ARBA00022840"/>
    </source>
</evidence>
<evidence type="ECO:0000256" key="8">
    <source>
        <dbReference type="ARBA" id="ARBA00022741"/>
    </source>
</evidence>
<accession>A0A2H9T6T1</accession>
<dbReference type="Pfam" id="PF01300">
    <property type="entry name" value="Sua5_yciO_yrdC"/>
    <property type="match status" value="1"/>
</dbReference>
<protein>
    <recommendedName>
        <fullName evidence="3">L-threonylcarbamoyladenylate synthase</fullName>
        <ecNumber evidence="3">2.7.7.87</ecNumber>
    </recommendedName>
</protein>
<dbReference type="HAMAP" id="MF_01852">
    <property type="entry name" value="TsaC"/>
    <property type="match status" value="1"/>
</dbReference>
<reference evidence="12" key="1">
    <citation type="journal article" date="2017" name="Appl. Environ. Microbiol.">
        <title>Molecular characterization of an Endozoicomonas-like organism causing infection in king scallop Pecten maximus L.</title>
        <authorList>
            <person name="Cano I."/>
            <person name="van Aerle R."/>
            <person name="Ross S."/>
            <person name="Verner-Jeffreys D.W."/>
            <person name="Paley R.K."/>
            <person name="Rimmer G."/>
            <person name="Ryder D."/>
            <person name="Hooper P."/>
            <person name="Stone D."/>
            <person name="Feist S.W."/>
        </authorList>
    </citation>
    <scope>NUCLEOTIDE SEQUENCE</scope>
</reference>
<comment type="catalytic activity">
    <reaction evidence="10">
        <text>L-threonine + hydrogencarbonate + ATP = L-threonylcarbamoyladenylate + diphosphate + H2O</text>
        <dbReference type="Rhea" id="RHEA:36407"/>
        <dbReference type="ChEBI" id="CHEBI:15377"/>
        <dbReference type="ChEBI" id="CHEBI:17544"/>
        <dbReference type="ChEBI" id="CHEBI:30616"/>
        <dbReference type="ChEBI" id="CHEBI:33019"/>
        <dbReference type="ChEBI" id="CHEBI:57926"/>
        <dbReference type="ChEBI" id="CHEBI:73682"/>
        <dbReference type="EC" id="2.7.7.87"/>
    </reaction>
</comment>
<evidence type="ECO:0000256" key="3">
    <source>
        <dbReference type="ARBA" id="ARBA00012584"/>
    </source>
</evidence>
<evidence type="ECO:0000256" key="6">
    <source>
        <dbReference type="ARBA" id="ARBA00022694"/>
    </source>
</evidence>
<dbReference type="GO" id="GO:0061710">
    <property type="term" value="F:L-threonylcarbamoyladenylate synthase"/>
    <property type="evidence" value="ECO:0007669"/>
    <property type="project" value="UniProtKB-EC"/>
</dbReference>
<comment type="caution">
    <text evidence="12">The sequence shown here is derived from an EMBL/GenBank/DDBJ whole genome shotgun (WGS) entry which is preliminary data.</text>
</comment>
<keyword evidence="6" id="KW-0819">tRNA processing</keyword>
<name>A0A2H9T6T1_9ZZZZ</name>
<dbReference type="PANTHER" id="PTHR17490:SF18">
    <property type="entry name" value="THREONYLCARBAMOYL-AMP SYNTHASE"/>
    <property type="match status" value="1"/>
</dbReference>
<dbReference type="FunFam" id="3.90.870.10:FF:000004">
    <property type="entry name" value="Threonylcarbamoyl-AMP synthase"/>
    <property type="match status" value="1"/>
</dbReference>
<evidence type="ECO:0000256" key="2">
    <source>
        <dbReference type="ARBA" id="ARBA00007663"/>
    </source>
</evidence>
<dbReference type="PROSITE" id="PS51163">
    <property type="entry name" value="YRDC"/>
    <property type="match status" value="1"/>
</dbReference>
<sequence>MNDQNILETLVDTIQKGGVIAYPTEGVWGIGCDPWNHDAVMKVLSIKHRPVEKGMILIGNSQSQFSPLIESLSDHQKQQLNDTWPGPYTWIIPDPTQWTPNWVRGQFNTIAIRVTGHPVVCQLCEAVGHPLVSTSANLSGEPSLMTMDAVSQHFSTRLDGIMPGATGGRMTPSEIRDLRTGKVIRAGS</sequence>
<evidence type="ECO:0000256" key="4">
    <source>
        <dbReference type="ARBA" id="ARBA00022490"/>
    </source>
</evidence>
<evidence type="ECO:0000256" key="7">
    <source>
        <dbReference type="ARBA" id="ARBA00022695"/>
    </source>
</evidence>
<dbReference type="GO" id="GO:0005524">
    <property type="term" value="F:ATP binding"/>
    <property type="evidence" value="ECO:0007669"/>
    <property type="project" value="UniProtKB-KW"/>
</dbReference>
<dbReference type="AlphaFoldDB" id="A0A2H9T6T1"/>
<keyword evidence="4" id="KW-0963">Cytoplasm</keyword>
<evidence type="ECO:0000256" key="5">
    <source>
        <dbReference type="ARBA" id="ARBA00022679"/>
    </source>
</evidence>
<evidence type="ECO:0000256" key="1">
    <source>
        <dbReference type="ARBA" id="ARBA00004496"/>
    </source>
</evidence>
<dbReference type="GO" id="GO:0005737">
    <property type="term" value="C:cytoplasm"/>
    <property type="evidence" value="ECO:0007669"/>
    <property type="project" value="UniProtKB-SubCell"/>
</dbReference>
<dbReference type="GO" id="GO:0002949">
    <property type="term" value="P:tRNA threonylcarbamoyladenosine modification"/>
    <property type="evidence" value="ECO:0007669"/>
    <property type="project" value="InterPro"/>
</dbReference>
<comment type="similarity">
    <text evidence="2">Belongs to the SUA5 family.</text>
</comment>
<dbReference type="NCBIfam" id="TIGR00057">
    <property type="entry name" value="L-threonylcarbamoyladenylate synthase"/>
    <property type="match status" value="1"/>
</dbReference>
<dbReference type="GO" id="GO:0003725">
    <property type="term" value="F:double-stranded RNA binding"/>
    <property type="evidence" value="ECO:0007669"/>
    <property type="project" value="InterPro"/>
</dbReference>
<proteinExistence type="inferred from homology"/>
<dbReference type="GO" id="GO:0000049">
    <property type="term" value="F:tRNA binding"/>
    <property type="evidence" value="ECO:0007669"/>
    <property type="project" value="TreeGrafter"/>
</dbReference>
<dbReference type="Gene3D" id="3.90.870.10">
    <property type="entry name" value="DHBP synthase"/>
    <property type="match status" value="1"/>
</dbReference>
<keyword evidence="5 12" id="KW-0808">Transferase</keyword>
<organism evidence="12">
    <name type="scientific">invertebrate metagenome</name>
    <dbReference type="NCBI Taxonomy" id="1711999"/>
    <lineage>
        <taxon>unclassified sequences</taxon>
        <taxon>metagenomes</taxon>
        <taxon>organismal metagenomes</taxon>
    </lineage>
</organism>
<evidence type="ECO:0000256" key="10">
    <source>
        <dbReference type="ARBA" id="ARBA00048366"/>
    </source>
</evidence>
<keyword evidence="7 12" id="KW-0548">Nucleotidyltransferase</keyword>
<gene>
    <name evidence="12" type="primary">tsaC</name>
    <name evidence="12" type="ORF">CI610_02113</name>
</gene>
<comment type="subcellular location">
    <subcellularLocation>
        <location evidence="1">Cytoplasm</location>
    </subcellularLocation>
</comment>
<dbReference type="InterPro" id="IPR023535">
    <property type="entry name" value="TC-AMP_synthase"/>
</dbReference>
<feature type="domain" description="YrdC-like" evidence="11">
    <location>
        <begin position="4"/>
        <end position="188"/>
    </location>
</feature>
<dbReference type="GO" id="GO:0006450">
    <property type="term" value="P:regulation of translational fidelity"/>
    <property type="evidence" value="ECO:0007669"/>
    <property type="project" value="TreeGrafter"/>
</dbReference>
<dbReference type="InterPro" id="IPR050156">
    <property type="entry name" value="TC-AMP_synthase_SUA5"/>
</dbReference>
<dbReference type="PANTHER" id="PTHR17490">
    <property type="entry name" value="SUA5"/>
    <property type="match status" value="1"/>
</dbReference>